<evidence type="ECO:0000313" key="2">
    <source>
        <dbReference type="Proteomes" id="UP001231518"/>
    </source>
</evidence>
<proteinExistence type="predicted"/>
<dbReference type="Proteomes" id="UP001231518">
    <property type="component" value="Chromosome 17"/>
</dbReference>
<dbReference type="PANTHER" id="PTHR20898:SF0">
    <property type="entry name" value="DAEDALUS ON 3-RELATED"/>
    <property type="match status" value="1"/>
</dbReference>
<dbReference type="InterPro" id="IPR010512">
    <property type="entry name" value="DUF1091"/>
</dbReference>
<evidence type="ECO:0000313" key="1">
    <source>
        <dbReference type="EMBL" id="KAJ8712079.1"/>
    </source>
</evidence>
<gene>
    <name evidence="1" type="ORF">PYW07_004921</name>
</gene>
<accession>A0AAD7YDF2</accession>
<organism evidence="1 2">
    <name type="scientific">Mythimna separata</name>
    <name type="common">Oriental armyworm</name>
    <name type="synonym">Pseudaletia separata</name>
    <dbReference type="NCBI Taxonomy" id="271217"/>
    <lineage>
        <taxon>Eukaryota</taxon>
        <taxon>Metazoa</taxon>
        <taxon>Ecdysozoa</taxon>
        <taxon>Arthropoda</taxon>
        <taxon>Hexapoda</taxon>
        <taxon>Insecta</taxon>
        <taxon>Pterygota</taxon>
        <taxon>Neoptera</taxon>
        <taxon>Endopterygota</taxon>
        <taxon>Lepidoptera</taxon>
        <taxon>Glossata</taxon>
        <taxon>Ditrysia</taxon>
        <taxon>Noctuoidea</taxon>
        <taxon>Noctuidae</taxon>
        <taxon>Noctuinae</taxon>
        <taxon>Hadenini</taxon>
        <taxon>Mythimna</taxon>
    </lineage>
</organism>
<dbReference type="PANTHER" id="PTHR20898">
    <property type="entry name" value="DAEDALUS ON 3-RELATED-RELATED"/>
    <property type="match status" value="1"/>
</dbReference>
<comment type="caution">
    <text evidence="1">The sequence shown here is derived from an EMBL/GenBank/DDBJ whole genome shotgun (WGS) entry which is preliminary data.</text>
</comment>
<reference evidence="1" key="1">
    <citation type="submission" date="2023-03" db="EMBL/GenBank/DDBJ databases">
        <title>Chromosome-level genomes of two armyworms, Mythimna separata and Mythimna loreyi, provide insights into the biosynthesis and reception of sex pheromones.</title>
        <authorList>
            <person name="Zhao H."/>
        </authorList>
    </citation>
    <scope>NUCLEOTIDE SEQUENCE</scope>
    <source>
        <strain evidence="1">BeijingLab</strain>
        <tissue evidence="1">Pupa</tissue>
    </source>
</reference>
<sequence>MHKLDFYFYQFSTNRYQPSFVEMHFKFCDMMQFDTIFGSAMLTAAGGQKCPYPPALYDLKNMTISYVPKNFPFTKGRIYCNGTLTEGGATRDVFRGSVDLEVTYISVEHPIVTYYNPKFLVYANLTSVRYGRANPIYYVGLNLHLAIPFDSSIYIDVYFYELLTNQYKRSFIEMHFNWCYLTEKDMFFGAAMRAGGLNSTCPHQPGAYNLANMTLNPSVIPKGFPFAKGRIYANFTHPKTKARVADGYIDMRLATIETKNPKLLFL</sequence>
<name>A0AAD7YDF2_MYTSE</name>
<dbReference type="Pfam" id="PF06477">
    <property type="entry name" value="DUF1091"/>
    <property type="match status" value="1"/>
</dbReference>
<dbReference type="AlphaFoldDB" id="A0AAD7YDF2"/>
<keyword evidence="2" id="KW-1185">Reference proteome</keyword>
<dbReference type="EMBL" id="JARGEI010000021">
    <property type="protein sequence ID" value="KAJ8712079.1"/>
    <property type="molecule type" value="Genomic_DNA"/>
</dbReference>
<protein>
    <submittedName>
        <fullName evidence="1">Uncharacterized protein</fullName>
    </submittedName>
</protein>